<sequence length="512" mass="54940">MSMNLAGLLDRSSHHTTARVVDVDISGKRRETTQAELTALARTRADQLTAAGVRPGHVIGIRAGNSLDWLSWDLAALATGARLKAFGDATEIDDPRAFIAEHRLALLIADEPVPADTPAVVRPGGAPAPGAAAPGAVVIDVDDVHSLVYSSGTSGRLKGVEISVKGTEYVINRFIDAFGMTERDRHLIFLPLANNQQRLSVYLCLWLGADLVLAPYQRVFQAVRKESPTFLIGPPVFYDTALQLYVKSGGDASLADFLGGRIRFMITGMAPIRRETLDGYWSRDVALLEAYGLTETGMVAWNTPDRHRVGTVGQLMDPESVTFLDDGEVIITRDAPLGRGYFDTDGDPSAADVFRPDGSILTGDYGRLDEDGFLTLIGRKKDVIALGSGRKVHPAEIEAAFAGVEGITEIVVVPTPQSNRLGALVTPSDPDDAALRARIEKRIDEVNAALDAHERVMSLVFSATPLRADPAFMTANMKLSRARAAEHFAERIAAATDRNPDPDAAAGAAGTR</sequence>
<dbReference type="Proteomes" id="UP000483802">
    <property type="component" value="Unassembled WGS sequence"/>
</dbReference>
<accession>A0A6L6WU02</accession>
<dbReference type="EMBL" id="WPNZ01000006">
    <property type="protein sequence ID" value="MVO85752.1"/>
    <property type="molecule type" value="Genomic_DNA"/>
</dbReference>
<protein>
    <submittedName>
        <fullName evidence="5">AMP-binding protein</fullName>
    </submittedName>
</protein>
<comment type="caution">
    <text evidence="5">The sequence shown here is derived from an EMBL/GenBank/DDBJ whole genome shotgun (WGS) entry which is preliminary data.</text>
</comment>
<keyword evidence="2" id="KW-0436">Ligase</keyword>
<feature type="domain" description="AMP-dependent synthetase/ligase" evidence="4">
    <location>
        <begin position="23"/>
        <end position="327"/>
    </location>
</feature>
<feature type="compositionally biased region" description="Low complexity" evidence="3">
    <location>
        <begin position="502"/>
        <end position="512"/>
    </location>
</feature>
<name>A0A6L6WU02_9ACTN</name>
<dbReference type="PANTHER" id="PTHR43201">
    <property type="entry name" value="ACYL-COA SYNTHETASE"/>
    <property type="match status" value="1"/>
</dbReference>
<dbReference type="SUPFAM" id="SSF56801">
    <property type="entry name" value="Acetyl-CoA synthetase-like"/>
    <property type="match status" value="1"/>
</dbReference>
<reference evidence="5 6" key="1">
    <citation type="submission" date="2019-11" db="EMBL/GenBank/DDBJ databases">
        <title>Streptomyces typhae sp. nov., a novel endophytic actinomycete isolated from the root of cattail pollen (Typha angustifolia L.).</title>
        <authorList>
            <person name="Peng C."/>
        </authorList>
    </citation>
    <scope>NUCLEOTIDE SEQUENCE [LARGE SCALE GENOMIC DNA]</scope>
    <source>
        <strain evidence="6">p1417</strain>
    </source>
</reference>
<dbReference type="Gene3D" id="3.40.50.12780">
    <property type="entry name" value="N-terminal domain of ligase-like"/>
    <property type="match status" value="1"/>
</dbReference>
<evidence type="ECO:0000313" key="6">
    <source>
        <dbReference type="Proteomes" id="UP000483802"/>
    </source>
</evidence>
<comment type="similarity">
    <text evidence="1">Belongs to the ATP-dependent AMP-binding enzyme family.</text>
</comment>
<evidence type="ECO:0000256" key="1">
    <source>
        <dbReference type="ARBA" id="ARBA00006432"/>
    </source>
</evidence>
<dbReference type="AlphaFoldDB" id="A0A6L6WU02"/>
<evidence type="ECO:0000259" key="4">
    <source>
        <dbReference type="Pfam" id="PF00501"/>
    </source>
</evidence>
<dbReference type="Pfam" id="PF23562">
    <property type="entry name" value="AMP-binding_C_3"/>
    <property type="match status" value="1"/>
</dbReference>
<dbReference type="InterPro" id="IPR000873">
    <property type="entry name" value="AMP-dep_synth/lig_dom"/>
</dbReference>
<keyword evidence="6" id="KW-1185">Reference proteome</keyword>
<dbReference type="GO" id="GO:0006631">
    <property type="term" value="P:fatty acid metabolic process"/>
    <property type="evidence" value="ECO:0007669"/>
    <property type="project" value="TreeGrafter"/>
</dbReference>
<gene>
    <name evidence="5" type="ORF">GPA10_13535</name>
</gene>
<evidence type="ECO:0000256" key="3">
    <source>
        <dbReference type="SAM" id="MobiDB-lite"/>
    </source>
</evidence>
<dbReference type="InterPro" id="IPR045851">
    <property type="entry name" value="AMP-bd_C_sf"/>
</dbReference>
<dbReference type="InterPro" id="IPR042099">
    <property type="entry name" value="ANL_N_sf"/>
</dbReference>
<feature type="region of interest" description="Disordered" evidence="3">
    <location>
        <begin position="492"/>
        <end position="512"/>
    </location>
</feature>
<dbReference type="InterPro" id="IPR020845">
    <property type="entry name" value="AMP-binding_CS"/>
</dbReference>
<organism evidence="5 6">
    <name type="scientific">Streptomyces typhae</name>
    <dbReference type="NCBI Taxonomy" id="2681492"/>
    <lineage>
        <taxon>Bacteria</taxon>
        <taxon>Bacillati</taxon>
        <taxon>Actinomycetota</taxon>
        <taxon>Actinomycetes</taxon>
        <taxon>Kitasatosporales</taxon>
        <taxon>Streptomycetaceae</taxon>
        <taxon>Streptomyces</taxon>
    </lineage>
</organism>
<dbReference type="PANTHER" id="PTHR43201:SF5">
    <property type="entry name" value="MEDIUM-CHAIN ACYL-COA LIGASE ACSF2, MITOCHONDRIAL"/>
    <property type="match status" value="1"/>
</dbReference>
<dbReference type="GO" id="GO:0031956">
    <property type="term" value="F:medium-chain fatty acid-CoA ligase activity"/>
    <property type="evidence" value="ECO:0007669"/>
    <property type="project" value="TreeGrafter"/>
</dbReference>
<evidence type="ECO:0000313" key="5">
    <source>
        <dbReference type="EMBL" id="MVO85752.1"/>
    </source>
</evidence>
<dbReference type="Gene3D" id="3.30.300.30">
    <property type="match status" value="1"/>
</dbReference>
<proteinExistence type="inferred from homology"/>
<evidence type="ECO:0000256" key="2">
    <source>
        <dbReference type="ARBA" id="ARBA00022598"/>
    </source>
</evidence>
<dbReference type="Pfam" id="PF00501">
    <property type="entry name" value="AMP-binding"/>
    <property type="match status" value="1"/>
</dbReference>
<dbReference type="PROSITE" id="PS00455">
    <property type="entry name" value="AMP_BINDING"/>
    <property type="match status" value="1"/>
</dbReference>